<dbReference type="PANTHER" id="PTHR11963">
    <property type="entry name" value="LEUCINE AMINOPEPTIDASE-RELATED"/>
    <property type="match status" value="1"/>
</dbReference>
<dbReference type="HAMAP" id="MF_00181">
    <property type="entry name" value="Cytosol_peptidase_M17"/>
    <property type="match status" value="1"/>
</dbReference>
<feature type="binding site" evidence="8">
    <location>
        <position position="277"/>
    </location>
    <ligand>
        <name>Mn(2+)</name>
        <dbReference type="ChEBI" id="CHEBI:29035"/>
        <label>2</label>
    </ligand>
</feature>
<dbReference type="EC" id="3.4.11.1" evidence="8"/>
<feature type="binding site" evidence="8">
    <location>
        <position position="356"/>
    </location>
    <ligand>
        <name>Mn(2+)</name>
        <dbReference type="ChEBI" id="CHEBI:29035"/>
        <label>2</label>
    </ligand>
</feature>
<dbReference type="Gene3D" id="3.40.630.10">
    <property type="entry name" value="Zn peptidases"/>
    <property type="match status" value="1"/>
</dbReference>
<proteinExistence type="inferred from homology"/>
<comment type="cofactor">
    <cofactor evidence="8">
        <name>Mn(2+)</name>
        <dbReference type="ChEBI" id="CHEBI:29035"/>
    </cofactor>
    <text evidence="8">Binds 2 manganese ions per subunit.</text>
</comment>
<protein>
    <recommendedName>
        <fullName evidence="8">Probable cytosol aminopeptidase</fullName>
        <ecNumber evidence="8">3.4.11.1</ecNumber>
    </recommendedName>
    <alternativeName>
        <fullName evidence="8">Leucine aminopeptidase</fullName>
        <shortName evidence="8">LAP</shortName>
        <ecNumber evidence="8">3.4.11.10</ecNumber>
    </alternativeName>
    <alternativeName>
        <fullName evidence="8">Leucyl aminopeptidase</fullName>
    </alternativeName>
</protein>
<keyword evidence="8" id="KW-0464">Manganese</keyword>
<feature type="binding site" evidence="8">
    <location>
        <position position="295"/>
    </location>
    <ligand>
        <name>Mn(2+)</name>
        <dbReference type="ChEBI" id="CHEBI:29035"/>
        <label>2</label>
    </ligand>
</feature>
<dbReference type="CDD" id="cd00433">
    <property type="entry name" value="Peptidase_M17"/>
    <property type="match status" value="1"/>
</dbReference>
<keyword evidence="8" id="KW-0963">Cytoplasm</keyword>
<gene>
    <name evidence="8" type="primary">pepA</name>
    <name evidence="10" type="ORF">ETD83_40515</name>
</gene>
<feature type="active site" evidence="8">
    <location>
        <position position="284"/>
    </location>
</feature>
<dbReference type="SUPFAM" id="SSF53187">
    <property type="entry name" value="Zn-dependent exopeptidases"/>
    <property type="match status" value="1"/>
</dbReference>
<comment type="subcellular location">
    <subcellularLocation>
        <location evidence="8">Cytoplasm</location>
    </subcellularLocation>
</comment>
<dbReference type="NCBIfam" id="NF002073">
    <property type="entry name" value="PRK00913.1-2"/>
    <property type="match status" value="1"/>
</dbReference>
<dbReference type="GO" id="GO:0006508">
    <property type="term" value="P:proteolysis"/>
    <property type="evidence" value="ECO:0007669"/>
    <property type="project" value="UniProtKB-KW"/>
</dbReference>
<comment type="catalytic activity">
    <reaction evidence="2 8">
        <text>Release of an N-terminal amino acid, preferentially leucine, but not glutamic or aspartic acids.</text>
        <dbReference type="EC" id="3.4.11.10"/>
    </reaction>
</comment>
<sequence length="510" mass="51627">MLDPKGRNRSPVGLTSCYVTSISLDGTDLASIDADAIVIGVAPAGTGVAPAAGSEDLDRALDGRLAEALAALGATGKAGEVTKLPALGAVAAKLIVAAGLGETPSAEDVRRAAGAAVRSLAGHAKVAVALPAASADDVEAVALGALLGAYSFDSYRTGDEHKSPVVEIRLLAPASEEAAVERARTLAASVTLVRDLVNTPPSHLCPEDLAGEAERVAGETGLAIEVLDEKALVEGGYGGIAGVGQGSVNPPRLVRLAYAHPEAAKTLVLVGKGITFDSGGLSLKPSEAMDWMKSDMGGAAAVLGALAAIARLKPTVNVVGYMTIAENMPSGTAQRPSDVLRIYGGKTVEVLNTDAEGRLVMADALVRAGEDSPDLLVDVATLTGAQLVALGTRTTGIMANDDDVREKVVAAAGRAGEASWGMPLPAELRKGLDSSVADIANISGDRWGGMLVAGTFLKEFVPDGVKWAHLDIAGPAFNKGEPYGYTPKGGTGAAARTLVQIAEDLADGVL</sequence>
<feature type="binding site" evidence="8">
    <location>
        <position position="272"/>
    </location>
    <ligand>
        <name>Mn(2+)</name>
        <dbReference type="ChEBI" id="CHEBI:29035"/>
        <label>2</label>
    </ligand>
</feature>
<dbReference type="InterPro" id="IPR043472">
    <property type="entry name" value="Macro_dom-like"/>
</dbReference>
<comment type="caution">
    <text evidence="10">The sequence shown here is derived from an EMBL/GenBank/DDBJ whole genome shotgun (WGS) entry which is preliminary data.</text>
</comment>
<dbReference type="PRINTS" id="PR00481">
    <property type="entry name" value="LAMNOPPTDASE"/>
</dbReference>
<dbReference type="OrthoDB" id="9809354at2"/>
<comment type="catalytic activity">
    <reaction evidence="1 8">
        <text>Release of an N-terminal amino acid, Xaa-|-Yaa-, in which Xaa is preferably Leu, but may be other amino acids including Pro although not Arg or Lys, and Yaa may be Pro. Amino acid amides and methyl esters are also readily hydrolyzed, but rates on arylamides are exceedingly low.</text>
        <dbReference type="EC" id="3.4.11.1"/>
    </reaction>
</comment>
<dbReference type="Pfam" id="PF02789">
    <property type="entry name" value="Peptidase_M17_N"/>
    <property type="match status" value="1"/>
</dbReference>
<evidence type="ECO:0000256" key="6">
    <source>
        <dbReference type="ARBA" id="ARBA00022801"/>
    </source>
</evidence>
<feature type="binding site" evidence="8">
    <location>
        <position position="277"/>
    </location>
    <ligand>
        <name>Mn(2+)</name>
        <dbReference type="ChEBI" id="CHEBI:29035"/>
        <label>1</label>
    </ligand>
</feature>
<dbReference type="PANTHER" id="PTHR11963:SF23">
    <property type="entry name" value="CYTOSOL AMINOPEPTIDASE"/>
    <property type="match status" value="1"/>
</dbReference>
<keyword evidence="11" id="KW-1185">Reference proteome</keyword>
<evidence type="ECO:0000313" key="10">
    <source>
        <dbReference type="EMBL" id="TMQ85710.1"/>
    </source>
</evidence>
<dbReference type="InterPro" id="IPR008283">
    <property type="entry name" value="Peptidase_M17_N"/>
</dbReference>
<evidence type="ECO:0000313" key="11">
    <source>
        <dbReference type="Proteomes" id="UP000309174"/>
    </source>
</evidence>
<dbReference type="RefSeq" id="WP_138650554.1">
    <property type="nucleotide sequence ID" value="NZ_VCKW01000457.1"/>
</dbReference>
<dbReference type="InterPro" id="IPR023042">
    <property type="entry name" value="Peptidase_M17_leu_NH2_pept"/>
</dbReference>
<feature type="binding site" evidence="8">
    <location>
        <position position="354"/>
    </location>
    <ligand>
        <name>Mn(2+)</name>
        <dbReference type="ChEBI" id="CHEBI:29035"/>
        <label>1</label>
    </ligand>
</feature>
<evidence type="ECO:0000256" key="1">
    <source>
        <dbReference type="ARBA" id="ARBA00000135"/>
    </source>
</evidence>
<feature type="domain" description="Cytosol aminopeptidase" evidence="9">
    <location>
        <begin position="352"/>
        <end position="359"/>
    </location>
</feature>
<organism evidence="10 11">
    <name type="scientific">Actinomadura soli</name>
    <dbReference type="NCBI Taxonomy" id="2508997"/>
    <lineage>
        <taxon>Bacteria</taxon>
        <taxon>Bacillati</taxon>
        <taxon>Actinomycetota</taxon>
        <taxon>Actinomycetes</taxon>
        <taxon>Streptosporangiales</taxon>
        <taxon>Thermomonosporaceae</taxon>
        <taxon>Actinomadura</taxon>
    </lineage>
</organism>
<keyword evidence="6 8" id="KW-0378">Hydrolase</keyword>
<accession>A0A5C4IYJ2</accession>
<feature type="active site" evidence="8">
    <location>
        <position position="358"/>
    </location>
</feature>
<dbReference type="GO" id="GO:0070006">
    <property type="term" value="F:metalloaminopeptidase activity"/>
    <property type="evidence" value="ECO:0007669"/>
    <property type="project" value="InterPro"/>
</dbReference>
<dbReference type="EMBL" id="VCKW01000457">
    <property type="protein sequence ID" value="TMQ85710.1"/>
    <property type="molecule type" value="Genomic_DNA"/>
</dbReference>
<evidence type="ECO:0000256" key="2">
    <source>
        <dbReference type="ARBA" id="ARBA00000967"/>
    </source>
</evidence>
<name>A0A5C4IYJ2_9ACTN</name>
<evidence type="ECO:0000259" key="9">
    <source>
        <dbReference type="PROSITE" id="PS00631"/>
    </source>
</evidence>
<evidence type="ECO:0000256" key="8">
    <source>
        <dbReference type="HAMAP-Rule" id="MF_00181"/>
    </source>
</evidence>
<dbReference type="GO" id="GO:0005737">
    <property type="term" value="C:cytoplasm"/>
    <property type="evidence" value="ECO:0007669"/>
    <property type="project" value="UniProtKB-SubCell"/>
</dbReference>
<dbReference type="PROSITE" id="PS00631">
    <property type="entry name" value="CYTOSOL_AP"/>
    <property type="match status" value="1"/>
</dbReference>
<comment type="similarity">
    <text evidence="3 8">Belongs to the peptidase M17 family.</text>
</comment>
<dbReference type="InterPro" id="IPR000819">
    <property type="entry name" value="Peptidase_M17_C"/>
</dbReference>
<keyword evidence="4 8" id="KW-0031">Aminopeptidase</keyword>
<dbReference type="EC" id="3.4.11.10" evidence="8"/>
<dbReference type="Proteomes" id="UP000309174">
    <property type="component" value="Unassembled WGS sequence"/>
</dbReference>
<evidence type="ECO:0000256" key="3">
    <source>
        <dbReference type="ARBA" id="ARBA00009528"/>
    </source>
</evidence>
<reference evidence="10 11" key="1">
    <citation type="submission" date="2019-05" db="EMBL/GenBank/DDBJ databases">
        <title>Draft genome sequence of Actinomadura sp. 14C53.</title>
        <authorList>
            <person name="Saricaoglu S."/>
            <person name="Isik K."/>
        </authorList>
    </citation>
    <scope>NUCLEOTIDE SEQUENCE [LARGE SCALE GENOMIC DNA]</scope>
    <source>
        <strain evidence="10 11">14C53</strain>
    </source>
</reference>
<keyword evidence="8" id="KW-0479">Metal-binding</keyword>
<feature type="binding site" evidence="8">
    <location>
        <position position="356"/>
    </location>
    <ligand>
        <name>Mn(2+)</name>
        <dbReference type="ChEBI" id="CHEBI:29035"/>
        <label>1</label>
    </ligand>
</feature>
<comment type="function">
    <text evidence="7 8">Presumably involved in the processing and regular turnover of intracellular proteins. Catalyzes the removal of unsubstituted N-terminal amino acids from various peptides.</text>
</comment>
<dbReference type="InterPro" id="IPR011356">
    <property type="entry name" value="Leucine_aapep/pepB"/>
</dbReference>
<evidence type="ECO:0000256" key="4">
    <source>
        <dbReference type="ARBA" id="ARBA00022438"/>
    </source>
</evidence>
<dbReference type="AlphaFoldDB" id="A0A5C4IYJ2"/>
<dbReference type="GO" id="GO:0030145">
    <property type="term" value="F:manganese ion binding"/>
    <property type="evidence" value="ECO:0007669"/>
    <property type="project" value="UniProtKB-UniRule"/>
</dbReference>
<dbReference type="SUPFAM" id="SSF52949">
    <property type="entry name" value="Macro domain-like"/>
    <property type="match status" value="1"/>
</dbReference>
<evidence type="ECO:0000256" key="7">
    <source>
        <dbReference type="ARBA" id="ARBA00049972"/>
    </source>
</evidence>
<dbReference type="Pfam" id="PF00883">
    <property type="entry name" value="Peptidase_M17"/>
    <property type="match status" value="1"/>
</dbReference>
<evidence type="ECO:0000256" key="5">
    <source>
        <dbReference type="ARBA" id="ARBA00022670"/>
    </source>
</evidence>
<dbReference type="Gene3D" id="3.40.220.10">
    <property type="entry name" value="Leucine Aminopeptidase, subunit E, domain 1"/>
    <property type="match status" value="1"/>
</dbReference>
<keyword evidence="5 8" id="KW-0645">Protease</keyword>